<dbReference type="GO" id="GO:0016787">
    <property type="term" value="F:hydrolase activity"/>
    <property type="evidence" value="ECO:0007669"/>
    <property type="project" value="UniProtKB-KW"/>
</dbReference>
<comment type="similarity">
    <text evidence="1">Belongs to the metallo-dependent hydrolases superfamily.</text>
</comment>
<gene>
    <name evidence="3" type="ORF">ALMA_0796</name>
</gene>
<dbReference type="RefSeq" id="WP_094726469.1">
    <property type="nucleotide sequence ID" value="NZ_JBHLWS010000013.1"/>
</dbReference>
<evidence type="ECO:0000256" key="1">
    <source>
        <dbReference type="ARBA" id="ARBA00038310"/>
    </source>
</evidence>
<feature type="domain" description="Amidohydrolase-related" evidence="2">
    <location>
        <begin position="54"/>
        <end position="281"/>
    </location>
</feature>
<comment type="caution">
    <text evidence="3">The sequence shown here is derived from an EMBL/GenBank/DDBJ whole genome shotgun (WGS) entry which is preliminary data.</text>
</comment>
<evidence type="ECO:0000259" key="2">
    <source>
        <dbReference type="Pfam" id="PF04909"/>
    </source>
</evidence>
<dbReference type="Proteomes" id="UP000243657">
    <property type="component" value="Unassembled WGS sequence"/>
</dbReference>
<keyword evidence="4" id="KW-1185">Reference proteome</keyword>
<evidence type="ECO:0000313" key="3">
    <source>
        <dbReference type="EMBL" id="OZG54335.1"/>
    </source>
</evidence>
<proteinExistence type="inferred from homology"/>
<organism evidence="3 4">
    <name type="scientific">Alloscardovia macacae</name>
    <dbReference type="NCBI Taxonomy" id="1160091"/>
    <lineage>
        <taxon>Bacteria</taxon>
        <taxon>Bacillati</taxon>
        <taxon>Actinomycetota</taxon>
        <taxon>Actinomycetes</taxon>
        <taxon>Bifidobacteriales</taxon>
        <taxon>Bifidobacteriaceae</taxon>
        <taxon>Alloscardovia</taxon>
    </lineage>
</organism>
<dbReference type="InterPro" id="IPR052350">
    <property type="entry name" value="Metallo-dep_Lactonases"/>
</dbReference>
<dbReference type="Pfam" id="PF04909">
    <property type="entry name" value="Amidohydro_2"/>
    <property type="match status" value="1"/>
</dbReference>
<name>A0A261F5I8_9BIFI</name>
<accession>A0A261F5I8</accession>
<protein>
    <submittedName>
        <fullName evidence="3">Amidohydrolase</fullName>
    </submittedName>
</protein>
<reference evidence="3 4" key="1">
    <citation type="journal article" date="2017" name="BMC Genomics">
        <title>Comparative genomic and phylogenomic analyses of the Bifidobacteriaceae family.</title>
        <authorList>
            <person name="Lugli G.A."/>
            <person name="Milani C."/>
            <person name="Turroni F."/>
            <person name="Duranti S."/>
            <person name="Mancabelli L."/>
            <person name="Mangifesta M."/>
            <person name="Ferrario C."/>
            <person name="Modesto M."/>
            <person name="Mattarelli P."/>
            <person name="Jiri K."/>
            <person name="van Sinderen D."/>
            <person name="Ventura M."/>
        </authorList>
    </citation>
    <scope>NUCLEOTIDE SEQUENCE [LARGE SCALE GENOMIC DNA]</scope>
    <source>
        <strain evidence="3 4">DSM 24762</strain>
    </source>
</reference>
<dbReference type="EMBL" id="MWWT01000005">
    <property type="protein sequence ID" value="OZG54335.1"/>
    <property type="molecule type" value="Genomic_DNA"/>
</dbReference>
<dbReference type="SUPFAM" id="SSF51556">
    <property type="entry name" value="Metallo-dependent hydrolases"/>
    <property type="match status" value="1"/>
</dbReference>
<dbReference type="PANTHER" id="PTHR43569">
    <property type="entry name" value="AMIDOHYDROLASE"/>
    <property type="match status" value="1"/>
</dbReference>
<dbReference type="InterPro" id="IPR006680">
    <property type="entry name" value="Amidohydro-rel"/>
</dbReference>
<dbReference type="PANTHER" id="PTHR43569:SF2">
    <property type="entry name" value="AMIDOHYDROLASE-RELATED DOMAIN-CONTAINING PROTEIN"/>
    <property type="match status" value="1"/>
</dbReference>
<dbReference type="InterPro" id="IPR032466">
    <property type="entry name" value="Metal_Hydrolase"/>
</dbReference>
<dbReference type="AlphaFoldDB" id="A0A261F5I8"/>
<dbReference type="Gene3D" id="3.20.20.140">
    <property type="entry name" value="Metal-dependent hydrolases"/>
    <property type="match status" value="1"/>
</dbReference>
<sequence length="289" mass="32604">MMGALTKAHDEQGSELTPVQKVLDSHVHLWNWQKQNLPWVTRDMKVLQRTYTLDDLVCAYDSARTVPQVQLVSGVYVEVDTPDWADEDIRAAQLQESAGFAMCLQARLSTHMRVPLCARAVREVLHTTSAREGRCLEREFLDGLRLLADRHIAFDACVRTEELDDLVRACERIPQATVVLDHVGNVTNSAQLESALPAFERLATLENVYVKVSGYPTADVVFADSICACMKSIFSPERLLYASNWPVIQLYGGLAEHLQIVMKYWNGDDNFFYANARRVYGGDDEHVSL</sequence>
<evidence type="ECO:0000313" key="4">
    <source>
        <dbReference type="Proteomes" id="UP000243657"/>
    </source>
</evidence>
<keyword evidence="3" id="KW-0378">Hydrolase</keyword>